<evidence type="ECO:0000313" key="2">
    <source>
        <dbReference type="EMBL" id="CAA9326022.1"/>
    </source>
</evidence>
<name>A0A6J4L993_9BACT</name>
<accession>A0A6J4L993</accession>
<feature type="region of interest" description="Disordered" evidence="1">
    <location>
        <begin position="1"/>
        <end position="518"/>
    </location>
</feature>
<dbReference type="AlphaFoldDB" id="A0A6J4L993"/>
<feature type="compositionally biased region" description="Basic residues" evidence="1">
    <location>
        <begin position="497"/>
        <end position="511"/>
    </location>
</feature>
<feature type="compositionally biased region" description="Basic and acidic residues" evidence="1">
    <location>
        <begin position="49"/>
        <end position="79"/>
    </location>
</feature>
<feature type="compositionally biased region" description="Basic residues" evidence="1">
    <location>
        <begin position="439"/>
        <end position="459"/>
    </location>
</feature>
<feature type="compositionally biased region" description="Basic and acidic residues" evidence="1">
    <location>
        <begin position="129"/>
        <end position="138"/>
    </location>
</feature>
<feature type="non-terminal residue" evidence="2">
    <location>
        <position position="739"/>
    </location>
</feature>
<feature type="compositionally biased region" description="Basic residues" evidence="1">
    <location>
        <begin position="247"/>
        <end position="265"/>
    </location>
</feature>
<feature type="compositionally biased region" description="Basic and acidic residues" evidence="1">
    <location>
        <begin position="309"/>
        <end position="341"/>
    </location>
</feature>
<feature type="compositionally biased region" description="Low complexity" evidence="1">
    <location>
        <begin position="291"/>
        <end position="303"/>
    </location>
</feature>
<feature type="compositionally biased region" description="Low complexity" evidence="1">
    <location>
        <begin position="115"/>
        <end position="127"/>
    </location>
</feature>
<proteinExistence type="predicted"/>
<protein>
    <submittedName>
        <fullName evidence="2">Uncharacterized protein</fullName>
    </submittedName>
</protein>
<feature type="compositionally biased region" description="Basic residues" evidence="1">
    <location>
        <begin position="342"/>
        <end position="355"/>
    </location>
</feature>
<feature type="region of interest" description="Disordered" evidence="1">
    <location>
        <begin position="619"/>
        <end position="739"/>
    </location>
</feature>
<reference evidence="2" key="1">
    <citation type="submission" date="2020-02" db="EMBL/GenBank/DDBJ databases">
        <authorList>
            <person name="Meier V. D."/>
        </authorList>
    </citation>
    <scope>NUCLEOTIDE SEQUENCE</scope>
    <source>
        <strain evidence="2">AVDCRST_MAG89</strain>
    </source>
</reference>
<feature type="compositionally biased region" description="Basic residues" evidence="1">
    <location>
        <begin position="365"/>
        <end position="381"/>
    </location>
</feature>
<dbReference type="EMBL" id="CADCTV010000404">
    <property type="protein sequence ID" value="CAA9326022.1"/>
    <property type="molecule type" value="Genomic_DNA"/>
</dbReference>
<feature type="compositionally biased region" description="Basic residues" evidence="1">
    <location>
        <begin position="687"/>
        <end position="704"/>
    </location>
</feature>
<feature type="compositionally biased region" description="Basic residues" evidence="1">
    <location>
        <begin position="31"/>
        <end position="46"/>
    </location>
</feature>
<feature type="non-terminal residue" evidence="2">
    <location>
        <position position="1"/>
    </location>
</feature>
<gene>
    <name evidence="2" type="ORF">AVDCRST_MAG89-1901</name>
</gene>
<organism evidence="2">
    <name type="scientific">uncultured Gemmatimonadota bacterium</name>
    <dbReference type="NCBI Taxonomy" id="203437"/>
    <lineage>
        <taxon>Bacteria</taxon>
        <taxon>Pseudomonadati</taxon>
        <taxon>Gemmatimonadota</taxon>
        <taxon>environmental samples</taxon>
    </lineage>
</organism>
<feature type="compositionally biased region" description="Gly residues" evidence="1">
    <location>
        <begin position="269"/>
        <end position="290"/>
    </location>
</feature>
<sequence length="739" mass="78801">DPAPVRPGSRHRRPSRGGFRAGQHGRGSRAGVRRGGHARVPFRHQLPRPVDDARPRSRAEPGHLRGRADAHRARRRQPDRLPALPREGRKGVRLPLREQAAVARAGGRPQGNGRGARAAGPGELPAAQRPDRFRAADGRHRRPARGPRAVRNARRPAPGPVSPGVRGNAGHGRGAPRGALGRRGGDRGHRRHAGGAGGRPAQPPGRRGVPGGAAAGPGDERLGPPRRPVPLGGDRLGRRAGVAPHSARPRLRVRGLRRVPHRPRSVRAGQGGGVRAGAGNLRAGGPGDRGGPAAAGRAGPRRLGLGDGRPARPADGPHDRPGRAADPRRALRPALRTDRTHPARAPRRASRRGGGVRRAAGQRARGIRHRRRRNGRRRSHGRLAGGAHPPRHERGAGRAALPPPLRRERNARGAGVDARRRRPRGRPRPGHDPGAAAGRGRRRRVRERGPRRAHRHLRRPRAEPLSRRAGRGGRHARVRAAGCAPRRGDRPPARLGRQQRHVRPLRGRPSLRRPGGGRRAVAHALRLPALSVGHALVGARAVGAPVRPLRRGGVRRAPVDGERRFRRPLRPRVGPGGDGVLRLRQRHPPAAGPGPSRLHRLGAAAAGGAHAGGAVLRALHPDHGAGGALHRSRGAGRHAGGRPRGGRRARDGNLLRRGRTRGGVLGRARRPDVSPPRIHPGGERGRVSRRGRRPVRRGRPRRVRAGGGRGNGLPVRRARARAGAAGRRAGHLGPLSHPV</sequence>
<feature type="compositionally biased region" description="Basic residues" evidence="1">
    <location>
        <begin position="630"/>
        <end position="647"/>
    </location>
</feature>
<feature type="compositionally biased region" description="Basic residues" evidence="1">
    <location>
        <begin position="419"/>
        <end position="428"/>
    </location>
</feature>
<evidence type="ECO:0000256" key="1">
    <source>
        <dbReference type="SAM" id="MobiDB-lite"/>
    </source>
</evidence>
<feature type="compositionally biased region" description="Basic residues" evidence="1">
    <location>
        <begin position="468"/>
        <end position="478"/>
    </location>
</feature>